<keyword evidence="4 18" id="KW-0812">Transmembrane</keyword>
<keyword evidence="15" id="KW-0966">Cell projection</keyword>
<evidence type="ECO:0000256" key="17">
    <source>
        <dbReference type="SAM" id="Coils"/>
    </source>
</evidence>
<dbReference type="InterPro" id="IPR043458">
    <property type="entry name" value="GPR158/179"/>
</dbReference>
<organism evidence="21 22">
    <name type="scientific">Aphis craccivora</name>
    <name type="common">Cowpea aphid</name>
    <dbReference type="NCBI Taxonomy" id="307492"/>
    <lineage>
        <taxon>Eukaryota</taxon>
        <taxon>Metazoa</taxon>
        <taxon>Ecdysozoa</taxon>
        <taxon>Arthropoda</taxon>
        <taxon>Hexapoda</taxon>
        <taxon>Insecta</taxon>
        <taxon>Pterygota</taxon>
        <taxon>Neoptera</taxon>
        <taxon>Paraneoptera</taxon>
        <taxon>Hemiptera</taxon>
        <taxon>Sternorrhyncha</taxon>
        <taxon>Aphidomorpha</taxon>
        <taxon>Aphidoidea</taxon>
        <taxon>Aphididae</taxon>
        <taxon>Aphidini</taxon>
        <taxon>Aphis</taxon>
        <taxon>Aphis</taxon>
    </lineage>
</organism>
<protein>
    <submittedName>
        <fullName evidence="21">Putative G-protein coupled receptor</fullName>
    </submittedName>
</protein>
<keyword evidence="10" id="KW-1015">Disulfide bond</keyword>
<feature type="transmembrane region" description="Helical" evidence="18">
    <location>
        <begin position="460"/>
        <end position="483"/>
    </location>
</feature>
<keyword evidence="9 18" id="KW-0472">Membrane</keyword>
<proteinExistence type="inferred from homology"/>
<feature type="coiled-coil region" evidence="17">
    <location>
        <begin position="575"/>
        <end position="602"/>
    </location>
</feature>
<evidence type="ECO:0000256" key="13">
    <source>
        <dbReference type="ARBA" id="ARBA00023224"/>
    </source>
</evidence>
<evidence type="ECO:0000256" key="19">
    <source>
        <dbReference type="SAM" id="SignalP"/>
    </source>
</evidence>
<evidence type="ECO:0000256" key="6">
    <source>
        <dbReference type="ARBA" id="ARBA00022989"/>
    </source>
</evidence>
<evidence type="ECO:0000256" key="16">
    <source>
        <dbReference type="ARBA" id="ARBA00034104"/>
    </source>
</evidence>
<dbReference type="Proteomes" id="UP000478052">
    <property type="component" value="Unassembled WGS sequence"/>
</dbReference>
<dbReference type="PANTHER" id="PTHR32546">
    <property type="entry name" value="G-PROTEIN COUPLED RECEPTOR 158-RELATED"/>
    <property type="match status" value="1"/>
</dbReference>
<evidence type="ECO:0000256" key="18">
    <source>
        <dbReference type="SAM" id="Phobius"/>
    </source>
</evidence>
<evidence type="ECO:0000256" key="8">
    <source>
        <dbReference type="ARBA" id="ARBA00023040"/>
    </source>
</evidence>
<evidence type="ECO:0000256" key="2">
    <source>
        <dbReference type="ARBA" id="ARBA00007242"/>
    </source>
</evidence>
<dbReference type="GO" id="GO:0045211">
    <property type="term" value="C:postsynaptic membrane"/>
    <property type="evidence" value="ECO:0007669"/>
    <property type="project" value="UniProtKB-SubCell"/>
</dbReference>
<evidence type="ECO:0000256" key="12">
    <source>
        <dbReference type="ARBA" id="ARBA00023180"/>
    </source>
</evidence>
<keyword evidence="13" id="KW-0807">Transducer</keyword>
<keyword evidence="14" id="KW-0628">Postsynaptic cell membrane</keyword>
<comment type="subcellular location">
    <subcellularLocation>
        <location evidence="1">Cell projection</location>
        <location evidence="1">Neuron projection</location>
    </subcellularLocation>
    <subcellularLocation>
        <location evidence="16">Postsynaptic cell membrane</location>
        <topology evidence="16">Multi-pass membrane protein</topology>
    </subcellularLocation>
</comment>
<evidence type="ECO:0000259" key="20">
    <source>
        <dbReference type="PROSITE" id="PS50259"/>
    </source>
</evidence>
<keyword evidence="12" id="KW-0325">Glycoprotein</keyword>
<comment type="similarity">
    <text evidence="2">Belongs to the G-protein coupled receptor 3 family.</text>
</comment>
<evidence type="ECO:0000256" key="3">
    <source>
        <dbReference type="ARBA" id="ARBA00022475"/>
    </source>
</evidence>
<keyword evidence="6 18" id="KW-1133">Transmembrane helix</keyword>
<keyword evidence="8" id="KW-0297">G-protein coupled receptor</keyword>
<evidence type="ECO:0000256" key="10">
    <source>
        <dbReference type="ARBA" id="ARBA00023157"/>
    </source>
</evidence>
<evidence type="ECO:0000256" key="11">
    <source>
        <dbReference type="ARBA" id="ARBA00023170"/>
    </source>
</evidence>
<dbReference type="InterPro" id="IPR017978">
    <property type="entry name" value="GPCR_3_C"/>
</dbReference>
<gene>
    <name evidence="21" type="ORF">FWK35_00010122</name>
</gene>
<comment type="caution">
    <text evidence="21">The sequence shown here is derived from an EMBL/GenBank/DDBJ whole genome shotgun (WGS) entry which is preliminary data.</text>
</comment>
<dbReference type="InterPro" id="IPR054714">
    <property type="entry name" value="GPR158_179_extracellular"/>
</dbReference>
<keyword evidence="22" id="KW-1185">Reference proteome</keyword>
<dbReference type="AlphaFoldDB" id="A0A6G0ZF38"/>
<dbReference type="OrthoDB" id="2129233at2759"/>
<keyword evidence="17" id="KW-0175">Coiled coil</keyword>
<dbReference type="PROSITE" id="PS50259">
    <property type="entry name" value="G_PROTEIN_RECEP_F3_4"/>
    <property type="match status" value="1"/>
</dbReference>
<keyword evidence="3" id="KW-1003">Cell membrane</keyword>
<dbReference type="Pfam" id="PF00003">
    <property type="entry name" value="7tm_3"/>
    <property type="match status" value="1"/>
</dbReference>
<feature type="domain" description="G-protein coupled receptors family 3 profile" evidence="20">
    <location>
        <begin position="371"/>
        <end position="554"/>
    </location>
</feature>
<feature type="transmembrane region" description="Helical" evidence="18">
    <location>
        <begin position="530"/>
        <end position="547"/>
    </location>
</feature>
<evidence type="ECO:0000256" key="4">
    <source>
        <dbReference type="ARBA" id="ARBA00022692"/>
    </source>
</evidence>
<sequence length="659" mass="75829">MIPRLLQFSVLILYVSEITSGSTYEQLRPIDVVRTSTVGNISYDCFENEYDMPLVFWHKANLESKLALIRSLNEQDVSIKRELVIAGCKWLWSSVPGLILLEVYLGDQQIKSFKKRGNVYSSIITKINSTQWRCDNNSFVEHVEVNFENKITVIVEANLSAVTIDQCEKSEEPNAFNGTNRCHRTTNCTYRPGDRPFAAGNYWCVCKPGYYSAQDKFDGALVEMASPEEIDNKYSCHKCWEGCDVCDGPESCMAKFMWTQSLSIAFTSFFFHSKHVSWYYSCLYNIYRDIDMVRPQKPKNQSVPNSKSDVSDNHVNRLHYYVFRSKYDKKIMFKYILISDIEMMLKPQKKITFRPLSLMGIMFPECTQQLCVATKWTRHFGFCITYSALLMKTWRVSLTYRVKSAHKLKLTDKQLLQWMTPILVIILVYMGAWTLSDPPQAVLEKETETNLRFWRCSNDWWDYCLAAGEVLFLAWGVRVCYVVRNAESFYNEAQSINFAIYNICSVNIIMMTIHFFLFPDIGPNFKYTLGFIRTQLSTSVTIALVFGSKVVRVLNGQGDHWDNKHQAKGLVSYEMNDICEETNDLQTENEELKEEIFKLATQIGVLKNSLLHVNNRHLRKNGCQSCNPIASNQQSPTSKTGSFFKSLGSNSCLAPSTSS</sequence>
<dbReference type="EMBL" id="VUJU01000654">
    <property type="protein sequence ID" value="KAF0769077.1"/>
    <property type="molecule type" value="Genomic_DNA"/>
</dbReference>
<evidence type="ECO:0000256" key="7">
    <source>
        <dbReference type="ARBA" id="ARBA00023018"/>
    </source>
</evidence>
<dbReference type="GO" id="GO:0043005">
    <property type="term" value="C:neuron projection"/>
    <property type="evidence" value="ECO:0007669"/>
    <property type="project" value="UniProtKB-SubCell"/>
</dbReference>
<feature type="transmembrane region" description="Helical" evidence="18">
    <location>
        <begin position="495"/>
        <end position="518"/>
    </location>
</feature>
<dbReference type="Pfam" id="PF22572">
    <property type="entry name" value="GPR158_179_EC"/>
    <property type="match status" value="1"/>
</dbReference>
<keyword evidence="5 19" id="KW-0732">Signal</keyword>
<feature type="transmembrane region" description="Helical" evidence="18">
    <location>
        <begin position="376"/>
        <end position="394"/>
    </location>
</feature>
<evidence type="ECO:0000256" key="1">
    <source>
        <dbReference type="ARBA" id="ARBA00004487"/>
    </source>
</evidence>
<evidence type="ECO:0000313" key="21">
    <source>
        <dbReference type="EMBL" id="KAF0769077.1"/>
    </source>
</evidence>
<name>A0A6G0ZF38_APHCR</name>
<accession>A0A6G0ZF38</accession>
<evidence type="ECO:0000256" key="9">
    <source>
        <dbReference type="ARBA" id="ARBA00023136"/>
    </source>
</evidence>
<feature type="chain" id="PRO_5026144445" evidence="19">
    <location>
        <begin position="22"/>
        <end position="659"/>
    </location>
</feature>
<reference evidence="21 22" key="1">
    <citation type="submission" date="2019-08" db="EMBL/GenBank/DDBJ databases">
        <title>Whole genome of Aphis craccivora.</title>
        <authorList>
            <person name="Voronova N.V."/>
            <person name="Shulinski R.S."/>
            <person name="Bandarenka Y.V."/>
            <person name="Zhorov D.G."/>
            <person name="Warner D."/>
        </authorList>
    </citation>
    <scope>NUCLEOTIDE SEQUENCE [LARGE SCALE GENOMIC DNA]</scope>
    <source>
        <strain evidence="21">180601</strain>
        <tissue evidence="21">Whole Body</tissue>
    </source>
</reference>
<feature type="signal peptide" evidence="19">
    <location>
        <begin position="1"/>
        <end position="21"/>
    </location>
</feature>
<evidence type="ECO:0000313" key="22">
    <source>
        <dbReference type="Proteomes" id="UP000478052"/>
    </source>
</evidence>
<dbReference type="PANTHER" id="PTHR32546:SF16">
    <property type="entry name" value="G-PROTEIN COUPLED RECEPTOR CG31760-RELATED"/>
    <property type="match status" value="1"/>
</dbReference>
<keyword evidence="7" id="KW-0770">Synapse</keyword>
<evidence type="ECO:0000256" key="5">
    <source>
        <dbReference type="ARBA" id="ARBA00022729"/>
    </source>
</evidence>
<dbReference type="GO" id="GO:0004930">
    <property type="term" value="F:G protein-coupled receptor activity"/>
    <property type="evidence" value="ECO:0007669"/>
    <property type="project" value="UniProtKB-KW"/>
</dbReference>
<keyword evidence="11 21" id="KW-0675">Receptor</keyword>
<evidence type="ECO:0000256" key="15">
    <source>
        <dbReference type="ARBA" id="ARBA00023273"/>
    </source>
</evidence>
<evidence type="ECO:0000256" key="14">
    <source>
        <dbReference type="ARBA" id="ARBA00023257"/>
    </source>
</evidence>
<feature type="transmembrane region" description="Helical" evidence="18">
    <location>
        <begin position="415"/>
        <end position="435"/>
    </location>
</feature>